<evidence type="ECO:0000256" key="3">
    <source>
        <dbReference type="ARBA" id="ARBA00023157"/>
    </source>
</evidence>
<feature type="domain" description="Sushi" evidence="6">
    <location>
        <begin position="243"/>
        <end position="301"/>
    </location>
</feature>
<dbReference type="InterPro" id="IPR035976">
    <property type="entry name" value="Sushi/SCR/CCP_sf"/>
</dbReference>
<protein>
    <recommendedName>
        <fullName evidence="6">Sushi domain-containing protein</fullName>
    </recommendedName>
</protein>
<evidence type="ECO:0000256" key="2">
    <source>
        <dbReference type="ARBA" id="ARBA00022729"/>
    </source>
</evidence>
<comment type="caution">
    <text evidence="7">The sequence shown here is derived from an EMBL/GenBank/DDBJ whole genome shotgun (WGS) entry which is preliminary data.</text>
</comment>
<accession>A0A5N3XVX0</accession>
<keyword evidence="5" id="KW-0812">Transmembrane</keyword>
<sequence>KPCNYPVIKHGWLRYSHRGYFPARVNQQFVYYCDQHFVPPTQHYWNYLTCTAEGWSPEEPCLRQCIFNYLENGRTPRREEKYLQGKTVRVDCYDGYSLENNQNTMTCTENGWSPPPRCIRVKTCSKNNVRIENGFLSESAFTYPLNKQTEYKCKPGYVTEDGKTSGLITCLQNGWSAQPVCIKSCDRPVFEKARPKGDGTWFRLNDRLDYECLDGYENRDGHTAGSIVCGQDGWSDKAACYERECTVPEMDTYLNAYPRKETFKVGDVLKFSCSQGRIMVGADSVQCYHFGWSPKLPTCKGKVKSCAPPPQLLNGKGKEIHKEEYAHNEVVEYACNPRFLIKGSHKIQCVDGEWTALPVCIEEERTCGDIPDLDHGDVKPSVPPYQHGDSVEFSCREAFTMIGPRFITCISGEWTQPPQCIATDELKKCKGSKLFLPDGELAHKIEYDHNTNKSYQCRGKSELKHSICINGEWDPKVACKEEAQIQPCPPPPQIPNARDMTTTVKYQDGEKISILCKESYLIQDAEDIVCKDGRWQSIPRCIYPTEGSILLGHRLLLHKTISLRSGIYLTLRNKSGRQGSGNFPTKPIEKKREKNQINKIRNENGEITTDNTEIQKIIRDYYQQLHYSCLENPKTEKPGRLLQVQDKGFCISIKLLIRFFFPVIFRNLNMMYLLYEHLFMGVLAIYMSSLEKNIILRNKPKETKDLDSKGNFHVIISRVKDRNVLCYLPTAFFTLQLSHPYMMTGKIIAFTRWNFVCQLMSLLFNMLFR</sequence>
<reference evidence="7 8" key="1">
    <citation type="submission" date="2019-06" db="EMBL/GenBank/DDBJ databases">
        <title>Discovery of a novel chromosome fission-fusion reversal in muntjac.</title>
        <authorList>
            <person name="Mudd A.B."/>
            <person name="Bredeson J.V."/>
            <person name="Baum R."/>
            <person name="Hockemeyer D."/>
            <person name="Rokhsar D.S."/>
        </authorList>
    </citation>
    <scope>NUCLEOTIDE SEQUENCE [LARGE SCALE GENOMIC DNA]</scope>
    <source>
        <strain evidence="7">UCam_UCB_Mr</strain>
        <tissue evidence="7">Fibroblast cell line</tissue>
    </source>
</reference>
<keyword evidence="5" id="KW-0472">Membrane</keyword>
<organism evidence="7 8">
    <name type="scientific">Muntiacus reevesi</name>
    <name type="common">Reeves' muntjac</name>
    <name type="synonym">Cervus reevesi</name>
    <dbReference type="NCBI Taxonomy" id="9886"/>
    <lineage>
        <taxon>Eukaryota</taxon>
        <taxon>Metazoa</taxon>
        <taxon>Chordata</taxon>
        <taxon>Craniata</taxon>
        <taxon>Vertebrata</taxon>
        <taxon>Euteleostomi</taxon>
        <taxon>Mammalia</taxon>
        <taxon>Eutheria</taxon>
        <taxon>Laurasiatheria</taxon>
        <taxon>Artiodactyla</taxon>
        <taxon>Ruminantia</taxon>
        <taxon>Pecora</taxon>
        <taxon>Cervidae</taxon>
        <taxon>Muntiacinae</taxon>
        <taxon>Muntiacus</taxon>
    </lineage>
</organism>
<dbReference type="AlphaFoldDB" id="A0A5N3XVX0"/>
<dbReference type="SMART" id="SM00032">
    <property type="entry name" value="CCP"/>
    <property type="match status" value="9"/>
</dbReference>
<dbReference type="SUPFAM" id="SSF57535">
    <property type="entry name" value="Complement control module/SCR domain"/>
    <property type="match status" value="7"/>
</dbReference>
<dbReference type="GO" id="GO:0001851">
    <property type="term" value="F:complement component C3b binding"/>
    <property type="evidence" value="ECO:0007669"/>
    <property type="project" value="TreeGrafter"/>
</dbReference>
<dbReference type="Gene3D" id="2.10.70.10">
    <property type="entry name" value="Complement Module, domain 1"/>
    <property type="match status" value="9"/>
</dbReference>
<comment type="caution">
    <text evidence="4">Lacks conserved residue(s) required for the propagation of feature annotation.</text>
</comment>
<dbReference type="Pfam" id="PF00084">
    <property type="entry name" value="Sushi"/>
    <property type="match status" value="8"/>
</dbReference>
<feature type="domain" description="Sushi" evidence="6">
    <location>
        <begin position="486"/>
        <end position="543"/>
    </location>
</feature>
<feature type="non-terminal residue" evidence="7">
    <location>
        <position position="1"/>
    </location>
</feature>
<dbReference type="FunFam" id="2.10.70.10:FF:000026">
    <property type="entry name" value="Complement inhibitory factor H"/>
    <property type="match status" value="2"/>
</dbReference>
<dbReference type="EMBL" id="VCEB01000005">
    <property type="protein sequence ID" value="KAB0377455.1"/>
    <property type="molecule type" value="Genomic_DNA"/>
</dbReference>
<gene>
    <name evidence="7" type="ORF">FD755_011899</name>
</gene>
<evidence type="ECO:0000259" key="6">
    <source>
        <dbReference type="PROSITE" id="PS50923"/>
    </source>
</evidence>
<dbReference type="PANTHER" id="PTHR45785:SF7">
    <property type="entry name" value="COMPLEMENT FACTOR H"/>
    <property type="match status" value="1"/>
</dbReference>
<feature type="domain" description="Sushi" evidence="6">
    <location>
        <begin position="365"/>
        <end position="422"/>
    </location>
</feature>
<feature type="domain" description="Sushi" evidence="6">
    <location>
        <begin position="304"/>
        <end position="362"/>
    </location>
</feature>
<dbReference type="PANTHER" id="PTHR45785">
    <property type="entry name" value="COMPLEMENT FACTOR H-RELATED"/>
    <property type="match status" value="1"/>
</dbReference>
<feature type="disulfide bond" evidence="4">
    <location>
        <begin position="306"/>
        <end position="349"/>
    </location>
</feature>
<keyword evidence="1 4" id="KW-0768">Sushi</keyword>
<feature type="domain" description="Sushi" evidence="6">
    <location>
        <begin position="63"/>
        <end position="120"/>
    </location>
</feature>
<evidence type="ECO:0000256" key="5">
    <source>
        <dbReference type="SAM" id="Phobius"/>
    </source>
</evidence>
<dbReference type="CDD" id="cd00033">
    <property type="entry name" value="CCP"/>
    <property type="match status" value="5"/>
</dbReference>
<keyword evidence="2" id="KW-0732">Signal</keyword>
<name>A0A5N3XVX0_MUNRE</name>
<feature type="transmembrane region" description="Helical" evidence="5">
    <location>
        <begin position="670"/>
        <end position="689"/>
    </location>
</feature>
<dbReference type="GO" id="GO:0006956">
    <property type="term" value="P:complement activation"/>
    <property type="evidence" value="ECO:0007669"/>
    <property type="project" value="TreeGrafter"/>
</dbReference>
<keyword evidence="3 4" id="KW-1015">Disulfide bond</keyword>
<keyword evidence="8" id="KW-1185">Reference proteome</keyword>
<dbReference type="GO" id="GO:0005615">
    <property type="term" value="C:extracellular space"/>
    <property type="evidence" value="ECO:0007669"/>
    <property type="project" value="TreeGrafter"/>
</dbReference>
<proteinExistence type="predicted"/>
<feature type="domain" description="Sushi" evidence="6">
    <location>
        <begin position="122"/>
        <end position="183"/>
    </location>
</feature>
<evidence type="ECO:0000256" key="4">
    <source>
        <dbReference type="PROSITE-ProRule" id="PRU00302"/>
    </source>
</evidence>
<dbReference type="InterPro" id="IPR000436">
    <property type="entry name" value="Sushi_SCR_CCP_dom"/>
</dbReference>
<dbReference type="InterPro" id="IPR051503">
    <property type="entry name" value="ComplSys_Reg/VirEntry_Med"/>
</dbReference>
<evidence type="ECO:0000313" key="8">
    <source>
        <dbReference type="Proteomes" id="UP000326062"/>
    </source>
</evidence>
<dbReference type="PROSITE" id="PS50923">
    <property type="entry name" value="SUSHI"/>
    <property type="match status" value="6"/>
</dbReference>
<evidence type="ECO:0000256" key="1">
    <source>
        <dbReference type="ARBA" id="ARBA00022659"/>
    </source>
</evidence>
<dbReference type="Proteomes" id="UP000326062">
    <property type="component" value="Chromosome 5"/>
</dbReference>
<evidence type="ECO:0000313" key="7">
    <source>
        <dbReference type="EMBL" id="KAB0377455.1"/>
    </source>
</evidence>
<keyword evidence="5" id="KW-1133">Transmembrane helix</keyword>